<reference evidence="3" key="1">
    <citation type="journal article" date="2015" name="PLoS Genet.">
        <title>The dynamic genome and transcriptome of the human fungal pathogen Blastomyces and close relative Emmonsia.</title>
        <authorList>
            <person name="Munoz J.F."/>
            <person name="Gauthier G.M."/>
            <person name="Desjardins C.A."/>
            <person name="Gallo J.E."/>
            <person name="Holder J."/>
            <person name="Sullivan T.D."/>
            <person name="Marty A.J."/>
            <person name="Carmen J.C."/>
            <person name="Chen Z."/>
            <person name="Ding L."/>
            <person name="Gujja S."/>
            <person name="Magrini V."/>
            <person name="Misas E."/>
            <person name="Mitreva M."/>
            <person name="Priest M."/>
            <person name="Saif S."/>
            <person name="Whiston E.A."/>
            <person name="Young S."/>
            <person name="Zeng Q."/>
            <person name="Goldman W.E."/>
            <person name="Mardis E.R."/>
            <person name="Taylor J.W."/>
            <person name="McEwen J.G."/>
            <person name="Clay O.K."/>
            <person name="Klein B.S."/>
            <person name="Cuomo C.A."/>
        </authorList>
    </citation>
    <scope>NUCLEOTIDE SEQUENCE [LARGE SCALE GENOMIC DNA]</scope>
    <source>
        <strain evidence="3">SLH14081</strain>
    </source>
</reference>
<gene>
    <name evidence="2" type="ORF">BDBG_17520</name>
</gene>
<dbReference type="GeneID" id="42529193"/>
<dbReference type="VEuPathDB" id="FungiDB:BDBG_17520"/>
<evidence type="ECO:0000313" key="3">
    <source>
        <dbReference type="Proteomes" id="UP000002038"/>
    </source>
</evidence>
<keyword evidence="3" id="KW-1185">Reference proteome</keyword>
<accession>A0A179UUB5</accession>
<dbReference type="Proteomes" id="UP000002038">
    <property type="component" value="Unassembled WGS sequence"/>
</dbReference>
<dbReference type="RefSeq" id="XP_031579844.1">
    <property type="nucleotide sequence ID" value="XM_031725216.1"/>
</dbReference>
<dbReference type="AlphaFoldDB" id="A0A179UUB5"/>
<dbReference type="EMBL" id="GG657463">
    <property type="protein sequence ID" value="OAT11430.1"/>
    <property type="molecule type" value="Genomic_DNA"/>
</dbReference>
<dbReference type="KEGG" id="bgh:BDBG_17520"/>
<feature type="region of interest" description="Disordered" evidence="1">
    <location>
        <begin position="18"/>
        <end position="56"/>
    </location>
</feature>
<sequence length="56" mass="6287">MIAMTIIYLETRAFQPSAARSNTLSAKSRRLVMPPLNPCVPDTRPPRHPLPSKTRT</sequence>
<proteinExistence type="predicted"/>
<name>A0A179UUB5_BLAGS</name>
<organism evidence="2 3">
    <name type="scientific">Blastomyces gilchristii (strain SLH14081)</name>
    <name type="common">Blastomyces dermatitidis</name>
    <dbReference type="NCBI Taxonomy" id="559298"/>
    <lineage>
        <taxon>Eukaryota</taxon>
        <taxon>Fungi</taxon>
        <taxon>Dikarya</taxon>
        <taxon>Ascomycota</taxon>
        <taxon>Pezizomycotina</taxon>
        <taxon>Eurotiomycetes</taxon>
        <taxon>Eurotiomycetidae</taxon>
        <taxon>Onygenales</taxon>
        <taxon>Ajellomycetaceae</taxon>
        <taxon>Blastomyces</taxon>
    </lineage>
</organism>
<evidence type="ECO:0000313" key="2">
    <source>
        <dbReference type="EMBL" id="OAT11430.1"/>
    </source>
</evidence>
<evidence type="ECO:0000256" key="1">
    <source>
        <dbReference type="SAM" id="MobiDB-lite"/>
    </source>
</evidence>
<protein>
    <submittedName>
        <fullName evidence="2">Uncharacterized protein</fullName>
    </submittedName>
</protein>